<keyword evidence="1" id="KW-0808">Transferase</keyword>
<keyword evidence="5" id="KW-1185">Reference proteome</keyword>
<dbReference type="CDD" id="cd04301">
    <property type="entry name" value="NAT_SF"/>
    <property type="match status" value="1"/>
</dbReference>
<dbReference type="Proteomes" id="UP000326367">
    <property type="component" value="Unassembled WGS sequence"/>
</dbReference>
<dbReference type="InterPro" id="IPR016181">
    <property type="entry name" value="Acyl_CoA_acyltransferase"/>
</dbReference>
<reference evidence="4 5" key="1">
    <citation type="journal article" date="2020" name="Antonie Van Leeuwenhoek">
        <title>Stenotrophomonas cyclobalanopsidis sp. nov., isolated from the leaf spot disease of Cyclobalanopsis patelliformis.</title>
        <authorList>
            <person name="Bian D.R."/>
            <person name="Xue H."/>
            <person name="Piao C.G."/>
            <person name="Li Y."/>
        </authorList>
    </citation>
    <scope>NUCLEOTIDE SEQUENCE [LARGE SCALE GENOMIC DNA]</scope>
    <source>
        <strain evidence="4 5">TPQG1-4</strain>
    </source>
</reference>
<evidence type="ECO:0000259" key="3">
    <source>
        <dbReference type="PROSITE" id="PS51186"/>
    </source>
</evidence>
<dbReference type="InterPro" id="IPR050832">
    <property type="entry name" value="Bact_Acetyltransf"/>
</dbReference>
<evidence type="ECO:0000313" key="5">
    <source>
        <dbReference type="Proteomes" id="UP000326367"/>
    </source>
</evidence>
<dbReference type="Pfam" id="PF13673">
    <property type="entry name" value="Acetyltransf_10"/>
    <property type="match status" value="1"/>
</dbReference>
<evidence type="ECO:0000313" key="4">
    <source>
        <dbReference type="EMBL" id="KAA9003456.1"/>
    </source>
</evidence>
<dbReference type="InterPro" id="IPR000182">
    <property type="entry name" value="GNAT_dom"/>
</dbReference>
<dbReference type="PROSITE" id="PS51186">
    <property type="entry name" value="GNAT"/>
    <property type="match status" value="1"/>
</dbReference>
<evidence type="ECO:0000256" key="1">
    <source>
        <dbReference type="ARBA" id="ARBA00022679"/>
    </source>
</evidence>
<comment type="caution">
    <text evidence="4">The sequence shown here is derived from an EMBL/GenBank/DDBJ whole genome shotgun (WGS) entry which is preliminary data.</text>
</comment>
<dbReference type="SUPFAM" id="SSF55729">
    <property type="entry name" value="Acyl-CoA N-acyltransferases (Nat)"/>
    <property type="match status" value="1"/>
</dbReference>
<dbReference type="RefSeq" id="WP_150453559.1">
    <property type="nucleotide sequence ID" value="NZ_VYKI01000003.1"/>
</dbReference>
<organism evidence="4 5">
    <name type="scientific">Stenotrophomonas cyclobalanopsidis</name>
    <dbReference type="NCBI Taxonomy" id="2771362"/>
    <lineage>
        <taxon>Bacteria</taxon>
        <taxon>Pseudomonadati</taxon>
        <taxon>Pseudomonadota</taxon>
        <taxon>Gammaproteobacteria</taxon>
        <taxon>Lysobacterales</taxon>
        <taxon>Lysobacteraceae</taxon>
        <taxon>Stenotrophomonas</taxon>
    </lineage>
</organism>
<accession>A0ABQ6T4I7</accession>
<dbReference type="Gene3D" id="3.40.630.30">
    <property type="match status" value="1"/>
</dbReference>
<name>A0ABQ6T4I7_9GAMM</name>
<dbReference type="EMBL" id="VYKI01000003">
    <property type="protein sequence ID" value="KAA9003456.1"/>
    <property type="molecule type" value="Genomic_DNA"/>
</dbReference>
<proteinExistence type="predicted"/>
<sequence length="153" mass="16280">MQFRTGTTDDVAALWALRTRCVRETCSSHYPPEVIAPWSASPPPAQYERLLAQGACVVAEDGQGALLGFGVFDAAGNEVDALFVDPDRGGQGIGQALMQRLLALADPARKVVLSASLNAVPFYQRQGFIAGAEEAYPHPSGVALASVRMHRSL</sequence>
<protein>
    <submittedName>
        <fullName evidence="4">GNAT family N-acetyltransferase</fullName>
    </submittedName>
</protein>
<keyword evidence="2" id="KW-0012">Acyltransferase</keyword>
<feature type="domain" description="N-acetyltransferase" evidence="3">
    <location>
        <begin position="1"/>
        <end position="153"/>
    </location>
</feature>
<evidence type="ECO:0000256" key="2">
    <source>
        <dbReference type="ARBA" id="ARBA00023315"/>
    </source>
</evidence>
<gene>
    <name evidence="4" type="ORF">FJU31_03875</name>
</gene>
<dbReference type="PANTHER" id="PTHR43877">
    <property type="entry name" value="AMINOALKYLPHOSPHONATE N-ACETYLTRANSFERASE-RELATED-RELATED"/>
    <property type="match status" value="1"/>
</dbReference>